<sequence length="186" mass="20903">MGKRQTVNYFVHITHVPQLRQEHLVTVPEITVPQWRPRKVRQMGGQRRRSLGRTSGHRQPPRGRREDGNLSPSMPLHRLPHCTGSKGVLGQAGPGWAGLRSAGEPLCAYSSVTLPLDPRPLAPLINTPWLYLISPQRHPGLSVVKQPETAQEGEEENTHLERGEREGKENKHQLKQDDVFLHASLS</sequence>
<name>A0A4Z2GP81_9TELE</name>
<evidence type="ECO:0000256" key="1">
    <source>
        <dbReference type="SAM" id="MobiDB-lite"/>
    </source>
</evidence>
<reference evidence="2 3" key="1">
    <citation type="submission" date="2019-03" db="EMBL/GenBank/DDBJ databases">
        <title>First draft genome of Liparis tanakae, snailfish: a comprehensive survey of snailfish specific genes.</title>
        <authorList>
            <person name="Kim W."/>
            <person name="Song I."/>
            <person name="Jeong J.-H."/>
            <person name="Kim D."/>
            <person name="Kim S."/>
            <person name="Ryu S."/>
            <person name="Song J.Y."/>
            <person name="Lee S.K."/>
        </authorList>
    </citation>
    <scope>NUCLEOTIDE SEQUENCE [LARGE SCALE GENOMIC DNA]</scope>
    <source>
        <tissue evidence="2">Muscle</tissue>
    </source>
</reference>
<dbReference type="EMBL" id="SRLO01000468">
    <property type="protein sequence ID" value="TNN55030.1"/>
    <property type="molecule type" value="Genomic_DNA"/>
</dbReference>
<organism evidence="2 3">
    <name type="scientific">Liparis tanakae</name>
    <name type="common">Tanaka's snailfish</name>
    <dbReference type="NCBI Taxonomy" id="230148"/>
    <lineage>
        <taxon>Eukaryota</taxon>
        <taxon>Metazoa</taxon>
        <taxon>Chordata</taxon>
        <taxon>Craniata</taxon>
        <taxon>Vertebrata</taxon>
        <taxon>Euteleostomi</taxon>
        <taxon>Actinopterygii</taxon>
        <taxon>Neopterygii</taxon>
        <taxon>Teleostei</taxon>
        <taxon>Neoteleostei</taxon>
        <taxon>Acanthomorphata</taxon>
        <taxon>Eupercaria</taxon>
        <taxon>Perciformes</taxon>
        <taxon>Cottioidei</taxon>
        <taxon>Cottales</taxon>
        <taxon>Liparidae</taxon>
        <taxon>Liparis</taxon>
    </lineage>
</organism>
<feature type="region of interest" description="Disordered" evidence="1">
    <location>
        <begin position="143"/>
        <end position="186"/>
    </location>
</feature>
<feature type="region of interest" description="Disordered" evidence="1">
    <location>
        <begin position="36"/>
        <end position="78"/>
    </location>
</feature>
<proteinExistence type="predicted"/>
<dbReference type="AlphaFoldDB" id="A0A4Z2GP81"/>
<comment type="caution">
    <text evidence="2">The sequence shown here is derived from an EMBL/GenBank/DDBJ whole genome shotgun (WGS) entry which is preliminary data.</text>
</comment>
<gene>
    <name evidence="2" type="ORF">EYF80_034736</name>
</gene>
<protein>
    <submittedName>
        <fullName evidence="2">Uncharacterized protein</fullName>
    </submittedName>
</protein>
<evidence type="ECO:0000313" key="2">
    <source>
        <dbReference type="EMBL" id="TNN55030.1"/>
    </source>
</evidence>
<feature type="compositionally biased region" description="Basic and acidic residues" evidence="1">
    <location>
        <begin position="156"/>
        <end position="180"/>
    </location>
</feature>
<keyword evidence="3" id="KW-1185">Reference proteome</keyword>
<accession>A0A4Z2GP81</accession>
<feature type="compositionally biased region" description="Basic residues" evidence="1">
    <location>
        <begin position="36"/>
        <end position="62"/>
    </location>
</feature>
<evidence type="ECO:0000313" key="3">
    <source>
        <dbReference type="Proteomes" id="UP000314294"/>
    </source>
</evidence>
<dbReference type="Proteomes" id="UP000314294">
    <property type="component" value="Unassembled WGS sequence"/>
</dbReference>